<dbReference type="InterPro" id="IPR013216">
    <property type="entry name" value="Methyltransf_11"/>
</dbReference>
<dbReference type="PANTHER" id="PTHR42912:SF80">
    <property type="entry name" value="METHYLTRANSFERASE DOMAIN-CONTAINING PROTEIN"/>
    <property type="match status" value="1"/>
</dbReference>
<evidence type="ECO:0000313" key="2">
    <source>
        <dbReference type="EMBL" id="MBE9030515.1"/>
    </source>
</evidence>
<protein>
    <submittedName>
        <fullName evidence="2">Class I SAM-dependent methyltransferase</fullName>
    </submittedName>
</protein>
<comment type="caution">
    <text evidence="2">The sequence shown here is derived from an EMBL/GenBank/DDBJ whole genome shotgun (WGS) entry which is preliminary data.</text>
</comment>
<dbReference type="InterPro" id="IPR050508">
    <property type="entry name" value="Methyltransf_Superfamily"/>
</dbReference>
<dbReference type="Gene3D" id="3.40.50.150">
    <property type="entry name" value="Vaccinia Virus protein VP39"/>
    <property type="match status" value="1"/>
</dbReference>
<dbReference type="PANTHER" id="PTHR42912">
    <property type="entry name" value="METHYLTRANSFERASE"/>
    <property type="match status" value="1"/>
</dbReference>
<dbReference type="GO" id="GO:0008757">
    <property type="term" value="F:S-adenosylmethionine-dependent methyltransferase activity"/>
    <property type="evidence" value="ECO:0007669"/>
    <property type="project" value="InterPro"/>
</dbReference>
<gene>
    <name evidence="2" type="ORF">IQ266_12315</name>
</gene>
<accession>A0A928Z4S7</accession>
<dbReference type="InterPro" id="IPR029063">
    <property type="entry name" value="SAM-dependent_MTases_sf"/>
</dbReference>
<reference evidence="2" key="1">
    <citation type="submission" date="2020-10" db="EMBL/GenBank/DDBJ databases">
        <authorList>
            <person name="Castelo-Branco R."/>
            <person name="Eusebio N."/>
            <person name="Adriana R."/>
            <person name="Vieira A."/>
            <person name="Brugerolle De Fraissinette N."/>
            <person name="Rezende De Castro R."/>
            <person name="Schneider M.P."/>
            <person name="Vasconcelos V."/>
            <person name="Leao P.N."/>
        </authorList>
    </citation>
    <scope>NUCLEOTIDE SEQUENCE</scope>
    <source>
        <strain evidence="2">LEGE 11480</strain>
    </source>
</reference>
<dbReference type="SUPFAM" id="SSF53335">
    <property type="entry name" value="S-adenosyl-L-methionine-dependent methyltransferases"/>
    <property type="match status" value="1"/>
</dbReference>
<sequence>MTVAQDTSPGLASRLVNGVLAIKPLFNVAKRQARSMMIKRAAAIGVDWHSEVQQLRARDSELDFDPAWEQELAQIQNPALIYPDYYLQPFHAYDQGNLSWEAATEVEVAAKAVHSRLWPETNAGSTMRLRHNYLDALNAQFTTAPRAILDMGCSVGISTFALQTAYPQAQITGVDLSPYFLAIAQYRAQQQAKQSFPAIQWKHAAAESTGLPDNSIDFVSAFLLCHELPQTATREILQEARRVLRPGGYFAMMDSNPKAEGYVKMPPYILTLLKSTEPYMDDYFAFDFEQAFVDAGFAPPIRSITSPRHHTLIAQVR</sequence>
<dbReference type="Proteomes" id="UP000625316">
    <property type="component" value="Unassembled WGS sequence"/>
</dbReference>
<dbReference type="GO" id="GO:0032259">
    <property type="term" value="P:methylation"/>
    <property type="evidence" value="ECO:0007669"/>
    <property type="project" value="UniProtKB-KW"/>
</dbReference>
<proteinExistence type="predicted"/>
<keyword evidence="2" id="KW-0489">Methyltransferase</keyword>
<dbReference type="EMBL" id="JADEXQ010000037">
    <property type="protein sequence ID" value="MBE9030515.1"/>
    <property type="molecule type" value="Genomic_DNA"/>
</dbReference>
<evidence type="ECO:0000313" key="3">
    <source>
        <dbReference type="Proteomes" id="UP000625316"/>
    </source>
</evidence>
<dbReference type="AlphaFoldDB" id="A0A928Z4S7"/>
<keyword evidence="2" id="KW-0808">Transferase</keyword>
<organism evidence="2 3">
    <name type="scientific">Romeriopsis navalis LEGE 11480</name>
    <dbReference type="NCBI Taxonomy" id="2777977"/>
    <lineage>
        <taxon>Bacteria</taxon>
        <taxon>Bacillati</taxon>
        <taxon>Cyanobacteriota</taxon>
        <taxon>Cyanophyceae</taxon>
        <taxon>Leptolyngbyales</taxon>
        <taxon>Leptolyngbyaceae</taxon>
        <taxon>Romeriopsis</taxon>
        <taxon>Romeriopsis navalis</taxon>
    </lineage>
</organism>
<evidence type="ECO:0000259" key="1">
    <source>
        <dbReference type="Pfam" id="PF08241"/>
    </source>
</evidence>
<dbReference type="RefSeq" id="WP_264325342.1">
    <property type="nucleotide sequence ID" value="NZ_JADEXQ010000037.1"/>
</dbReference>
<keyword evidence="3" id="KW-1185">Reference proteome</keyword>
<feature type="domain" description="Methyltransferase type 11" evidence="1">
    <location>
        <begin position="149"/>
        <end position="251"/>
    </location>
</feature>
<dbReference type="Pfam" id="PF08241">
    <property type="entry name" value="Methyltransf_11"/>
    <property type="match status" value="1"/>
</dbReference>
<dbReference type="CDD" id="cd02440">
    <property type="entry name" value="AdoMet_MTases"/>
    <property type="match status" value="1"/>
</dbReference>
<name>A0A928Z4S7_9CYAN</name>